<reference evidence="3" key="1">
    <citation type="submission" date="2013-12" db="EMBL/GenBank/DDBJ databases">
        <title>The Genome Sequence of Aphanomyces invadans NJM9701.</title>
        <authorList>
            <consortium name="The Broad Institute Genomics Platform"/>
            <person name="Russ C."/>
            <person name="Tyler B."/>
            <person name="van West P."/>
            <person name="Dieguez-Uribeondo J."/>
            <person name="Young S.K."/>
            <person name="Zeng Q."/>
            <person name="Gargeya S."/>
            <person name="Fitzgerald M."/>
            <person name="Abouelleil A."/>
            <person name="Alvarado L."/>
            <person name="Chapman S.B."/>
            <person name="Gainer-Dewar J."/>
            <person name="Goldberg J."/>
            <person name="Griggs A."/>
            <person name="Gujja S."/>
            <person name="Hansen M."/>
            <person name="Howarth C."/>
            <person name="Imamovic A."/>
            <person name="Ireland A."/>
            <person name="Larimer J."/>
            <person name="McCowan C."/>
            <person name="Murphy C."/>
            <person name="Pearson M."/>
            <person name="Poon T.W."/>
            <person name="Priest M."/>
            <person name="Roberts A."/>
            <person name="Saif S."/>
            <person name="Shea T."/>
            <person name="Sykes S."/>
            <person name="Wortman J."/>
            <person name="Nusbaum C."/>
            <person name="Birren B."/>
        </authorList>
    </citation>
    <scope>NUCLEOTIDE SEQUENCE [LARGE SCALE GENOMIC DNA]</scope>
    <source>
        <strain evidence="3">NJM9701</strain>
    </source>
</reference>
<evidence type="ECO:0000256" key="2">
    <source>
        <dbReference type="SAM" id="MobiDB-lite"/>
    </source>
</evidence>
<organism evidence="3">
    <name type="scientific">Aphanomyces invadans</name>
    <dbReference type="NCBI Taxonomy" id="157072"/>
    <lineage>
        <taxon>Eukaryota</taxon>
        <taxon>Sar</taxon>
        <taxon>Stramenopiles</taxon>
        <taxon>Oomycota</taxon>
        <taxon>Saprolegniomycetes</taxon>
        <taxon>Saprolegniales</taxon>
        <taxon>Verrucalvaceae</taxon>
        <taxon>Aphanomyces</taxon>
    </lineage>
</organism>
<dbReference type="Pfam" id="PF10471">
    <property type="entry name" value="ANAPC_CDC26"/>
    <property type="match status" value="1"/>
</dbReference>
<dbReference type="EMBL" id="KI913975">
    <property type="protein sequence ID" value="ETV96850.1"/>
    <property type="molecule type" value="Genomic_DNA"/>
</dbReference>
<dbReference type="GO" id="GO:0005680">
    <property type="term" value="C:anaphase-promoting complex"/>
    <property type="evidence" value="ECO:0007669"/>
    <property type="project" value="InterPro"/>
</dbReference>
<name>A0A024TRT5_9STRA</name>
<evidence type="ECO:0000256" key="1">
    <source>
        <dbReference type="ARBA" id="ARBA00022786"/>
    </source>
</evidence>
<dbReference type="OrthoDB" id="10547405at2759"/>
<dbReference type="RefSeq" id="XP_008874627.1">
    <property type="nucleotide sequence ID" value="XM_008876405.1"/>
</dbReference>
<evidence type="ECO:0000313" key="3">
    <source>
        <dbReference type="EMBL" id="ETV96850.1"/>
    </source>
</evidence>
<dbReference type="AlphaFoldDB" id="A0A024TRT5"/>
<protein>
    <submittedName>
        <fullName evidence="3">Uncharacterized protein</fullName>
    </submittedName>
</protein>
<feature type="compositionally biased region" description="Polar residues" evidence="2">
    <location>
        <begin position="78"/>
        <end position="92"/>
    </location>
</feature>
<dbReference type="InterPro" id="IPR018860">
    <property type="entry name" value="APC_suCDC26"/>
</dbReference>
<gene>
    <name evidence="3" type="ORF">H310_10135</name>
</gene>
<sequence length="100" mass="11716">MLDETKCHAALRGHPNTAIVEELREMLRREPTRLDVKEDLEEEIDEYHRREAAQRHQQPKRALAKQPRDHASFHDEFSSISHVSSHLRPSTSMRHDTPST</sequence>
<accession>A0A024TRT5</accession>
<feature type="compositionally biased region" description="Basic and acidic residues" evidence="2">
    <location>
        <begin position="66"/>
        <end position="77"/>
    </location>
</feature>
<proteinExistence type="predicted"/>
<dbReference type="VEuPathDB" id="FungiDB:H310_10135"/>
<dbReference type="GO" id="GO:0031145">
    <property type="term" value="P:anaphase-promoting complex-dependent catabolic process"/>
    <property type="evidence" value="ECO:0007669"/>
    <property type="project" value="InterPro"/>
</dbReference>
<feature type="region of interest" description="Disordered" evidence="2">
    <location>
        <begin position="48"/>
        <end position="100"/>
    </location>
</feature>
<dbReference type="GeneID" id="20087185"/>
<keyword evidence="1" id="KW-0833">Ubl conjugation pathway</keyword>